<dbReference type="InterPro" id="IPR018765">
    <property type="entry name" value="DUF2341"/>
</dbReference>
<dbReference type="Gene3D" id="2.60.120.200">
    <property type="match status" value="1"/>
</dbReference>
<dbReference type="Pfam" id="PF10102">
    <property type="entry name" value="DUF2341"/>
    <property type="match status" value="1"/>
</dbReference>
<organism evidence="4">
    <name type="scientific">marine sediment metagenome</name>
    <dbReference type="NCBI Taxonomy" id="412755"/>
    <lineage>
        <taxon>unclassified sequences</taxon>
        <taxon>metagenomes</taxon>
        <taxon>ecological metagenomes</taxon>
    </lineage>
</organism>
<feature type="domain" description="DUF2341" evidence="3">
    <location>
        <begin position="51"/>
        <end position="118"/>
    </location>
</feature>
<sequence length="1177" mass="130252">GINHPSNADDFRYYKVITIDNTKVSGTGSHANFPVLISLFDSDLRIDVQSDGDDIAFSNGTDWLDHEIEAFNQTYNNTHAQLVAWVRIPSLSSSVDTNITMYYGNSTMTAQENPAAVWDSNYAGVWHLSENPTGTIYDSTSNDQDGTSSGSMTSDDQMEGQIDGSLDFDGTDDYINVGDVSSDAWTAITVEAWIYHYDIGDDRVLSKSPTTATDSSIFALLVRDNKFRVRMSTDGVGGTDSTSVDALGSHVLNTWQHFAFTWDSLTETITIFVDSVNVTSEAKDGDTIKDSSQVVIIGNANTTADRYYNGIIDEVRISKVTHSAGWIATEYNNQNDPDSFYSISEEQNVGIEDILPPHWDNLIESGDPLELGNNETISIDVTDASGINVVYLEYDGINHTMYNTVSDTYEWTNWQPSSIGVKDYKIYMKDNNNNWNETNTLDITVQDTTDPTWDEDPTDQVIVFGQSFSYDVNASDLSGIDHYTVNDTLNFQIDGNGLITNKTALLVGKYWLNISAFDPSNNYCDKVIQITVQVSTDPTWDEDLSDQVIEFGDPFSYDVNASDLSGIDHYTVNGTIFDVDGSGVITNITALLVGSYWLNISAFDPSNNYCEDIILITVQDTTDPTWDEDPTDQVIEFGQSFSYDVNASDLSGIDHYTVNGTIFDVDGSGVITNITALTVGSYWLNISAFDPSNNYCEDIILITVQDTTDPTWDEDPTDQVIVFGQSFSYDVNASDLSGIDHYTVNGTIFDVDGSGVITNITALTVGSYRLNISAFDPSNNYCEDIILITVQDTTVIDTPPPSPSPAPAPVDDKTPPTYSDLIESVDPLEIGNILIISINVSDVSGINQVLIEFDGANHSMTYISGNMWQYDSWNISSVGHHNYTIYMEDKSGNWNSINDTITAVDTIPPLPPTILSCPEGEVNGVLVFDWADGEDHSGILYYRLIIDTEANAFTTAGYVFEINLTNSGSGSSYYKLEETLEPDTYYFFIYQIDGAGHQSNALTGNFSIISSSQPSQPSEFPLWIIIVIIGAAIGGVLGLGVLKKSKSKKLVLVEIPKKLPVSKHKLEIREELKLLDYETLKNKSRRELNAREKKLLDYIKYLEENKDYNKAAEFLGELIIIEEILANTIKAKSYCQKQIDIAVKGLDYLKDQYEKESKKAAISGDYSKALELYKESQ</sequence>
<dbReference type="AlphaFoldDB" id="A0A0F9JB01"/>
<dbReference type="EMBL" id="LAZR01011875">
    <property type="protein sequence ID" value="KKM55992.1"/>
    <property type="molecule type" value="Genomic_DNA"/>
</dbReference>
<comment type="caution">
    <text evidence="4">The sequence shown here is derived from an EMBL/GenBank/DDBJ whole genome shotgun (WGS) entry which is preliminary data.</text>
</comment>
<evidence type="ECO:0000256" key="2">
    <source>
        <dbReference type="SAM" id="Phobius"/>
    </source>
</evidence>
<proteinExistence type="predicted"/>
<keyword evidence="2" id="KW-1133">Transmembrane helix</keyword>
<dbReference type="Pfam" id="PF13385">
    <property type="entry name" value="Laminin_G_3"/>
    <property type="match status" value="1"/>
</dbReference>
<feature type="non-terminal residue" evidence="4">
    <location>
        <position position="1177"/>
    </location>
</feature>
<feature type="compositionally biased region" description="Low complexity" evidence="1">
    <location>
        <begin position="143"/>
        <end position="155"/>
    </location>
</feature>
<name>A0A0F9JB01_9ZZZZ</name>
<dbReference type="InterPro" id="IPR013320">
    <property type="entry name" value="ConA-like_dom_sf"/>
</dbReference>
<dbReference type="SUPFAM" id="SSF49899">
    <property type="entry name" value="Concanavalin A-like lectins/glucanases"/>
    <property type="match status" value="1"/>
</dbReference>
<feature type="region of interest" description="Disordered" evidence="1">
    <location>
        <begin position="134"/>
        <end position="159"/>
    </location>
</feature>
<accession>A0A0F9JB01</accession>
<keyword evidence="2" id="KW-0812">Transmembrane</keyword>
<feature type="transmembrane region" description="Helical" evidence="2">
    <location>
        <begin position="1020"/>
        <end position="1042"/>
    </location>
</feature>
<feature type="non-terminal residue" evidence="4">
    <location>
        <position position="1"/>
    </location>
</feature>
<keyword evidence="2" id="KW-0472">Membrane</keyword>
<protein>
    <recommendedName>
        <fullName evidence="3">DUF2341 domain-containing protein</fullName>
    </recommendedName>
</protein>
<reference evidence="4" key="1">
    <citation type="journal article" date="2015" name="Nature">
        <title>Complex archaea that bridge the gap between prokaryotes and eukaryotes.</title>
        <authorList>
            <person name="Spang A."/>
            <person name="Saw J.H."/>
            <person name="Jorgensen S.L."/>
            <person name="Zaremba-Niedzwiedzka K."/>
            <person name="Martijn J."/>
            <person name="Lind A.E."/>
            <person name="van Eijk R."/>
            <person name="Schleper C."/>
            <person name="Guy L."/>
            <person name="Ettema T.J."/>
        </authorList>
    </citation>
    <scope>NUCLEOTIDE SEQUENCE</scope>
</reference>
<evidence type="ECO:0000259" key="3">
    <source>
        <dbReference type="Pfam" id="PF10102"/>
    </source>
</evidence>
<gene>
    <name evidence="4" type="ORF">LCGC14_1552070</name>
</gene>
<evidence type="ECO:0000256" key="1">
    <source>
        <dbReference type="SAM" id="MobiDB-lite"/>
    </source>
</evidence>
<evidence type="ECO:0000313" key="4">
    <source>
        <dbReference type="EMBL" id="KKM55992.1"/>
    </source>
</evidence>